<dbReference type="EMBL" id="QPJJ01000007">
    <property type="protein sequence ID" value="RCW69743.1"/>
    <property type="molecule type" value="Genomic_DNA"/>
</dbReference>
<dbReference type="Pfam" id="PF25166">
    <property type="entry name" value="CoiA_C"/>
    <property type="match status" value="1"/>
</dbReference>
<evidence type="ECO:0000259" key="3">
    <source>
        <dbReference type="Pfam" id="PF25166"/>
    </source>
</evidence>
<evidence type="ECO:0000313" key="5">
    <source>
        <dbReference type="Proteomes" id="UP000252585"/>
    </source>
</evidence>
<dbReference type="AlphaFoldDB" id="A0A368XP59"/>
<dbReference type="InterPro" id="IPR021176">
    <property type="entry name" value="Competence-induced_CoiA"/>
</dbReference>
<gene>
    <name evidence="4" type="ORF">DFR57_107132</name>
</gene>
<dbReference type="InterPro" id="IPR010330">
    <property type="entry name" value="CoiA_nuc"/>
</dbReference>
<keyword evidence="5" id="KW-1185">Reference proteome</keyword>
<comment type="caution">
    <text evidence="4">The sequence shown here is derived from an EMBL/GenBank/DDBJ whole genome shotgun (WGS) entry which is preliminary data.</text>
</comment>
<feature type="domain" description="Competence protein CoiA C-terminal" evidence="3">
    <location>
        <begin position="231"/>
        <end position="348"/>
    </location>
</feature>
<evidence type="ECO:0000313" key="4">
    <source>
        <dbReference type="EMBL" id="RCW69743.1"/>
    </source>
</evidence>
<dbReference type="InterPro" id="IPR057253">
    <property type="entry name" value="CoiA-like_N"/>
</dbReference>
<feature type="domain" description="Competence protein CoiA nuclease-like" evidence="1">
    <location>
        <begin position="64"/>
        <end position="221"/>
    </location>
</feature>
<feature type="domain" description="Competence protein CoiA-like N-terminal" evidence="2">
    <location>
        <begin position="16"/>
        <end position="60"/>
    </location>
</feature>
<sequence length="388" mass="45780">MLKAIDENEKSFILASFRRKEIEKLKGNQFYCPTCKEKVIIKAGTKMIAHFAHVKQHDCAQQGEGAYHEQGKWQLFSWLKKQDLEVKLEYYLSEISQRPDIYLEIGKKKIVIEYQCARISEIEFLKRNEGYQQENITPIWILGGNWCKRKNTNQLTLSSFERMFIHQYDENFPLTLYFYCSTSKTLILFQDLHFLKQNLSIGNLHIQSLARCKFMQLFEKNYINKNDLANSFLKEKWKFRNQPVPAFQKKEVAFRKWLYSKELHPCNLPEWIGMPVTHQFLININPHQWQSYLLFELIHQRGVTISQLVGKLSSHFLSPLNFPLIKSTKNPIEEYLNILEKLAIVEITGLGEIRLKDGFRKFKSVNEAILADENLANKIKGIRVHEEV</sequence>
<organism evidence="4 5">
    <name type="scientific">Saliterribacillus persicus</name>
    <dbReference type="NCBI Taxonomy" id="930114"/>
    <lineage>
        <taxon>Bacteria</taxon>
        <taxon>Bacillati</taxon>
        <taxon>Bacillota</taxon>
        <taxon>Bacilli</taxon>
        <taxon>Bacillales</taxon>
        <taxon>Bacillaceae</taxon>
        <taxon>Saliterribacillus</taxon>
    </lineage>
</organism>
<dbReference type="Proteomes" id="UP000252585">
    <property type="component" value="Unassembled WGS sequence"/>
</dbReference>
<evidence type="ECO:0000259" key="1">
    <source>
        <dbReference type="Pfam" id="PF06054"/>
    </source>
</evidence>
<proteinExistence type="predicted"/>
<dbReference type="RefSeq" id="WP_170132955.1">
    <property type="nucleotide sequence ID" value="NZ_QPJJ01000007.1"/>
</dbReference>
<name>A0A368XP59_9BACI</name>
<dbReference type="Pfam" id="PF06054">
    <property type="entry name" value="CoiA_nuc"/>
    <property type="match status" value="1"/>
</dbReference>
<dbReference type="InterPro" id="IPR057252">
    <property type="entry name" value="CoiA_C"/>
</dbReference>
<evidence type="ECO:0000259" key="2">
    <source>
        <dbReference type="Pfam" id="PF25164"/>
    </source>
</evidence>
<accession>A0A368XP59</accession>
<dbReference type="Pfam" id="PF25164">
    <property type="entry name" value="CoiA_N"/>
    <property type="match status" value="1"/>
</dbReference>
<dbReference type="PIRSF" id="PIRSF007487">
    <property type="entry name" value="Competence-induced_CoiA_bac"/>
    <property type="match status" value="1"/>
</dbReference>
<protein>
    <submittedName>
        <fullName evidence="4">Competence CoiA-like predicted nuclease</fullName>
    </submittedName>
</protein>
<reference evidence="4 5" key="1">
    <citation type="submission" date="2018-07" db="EMBL/GenBank/DDBJ databases">
        <title>Genomic Encyclopedia of Type Strains, Phase IV (KMG-IV): sequencing the most valuable type-strain genomes for metagenomic binning, comparative biology and taxonomic classification.</title>
        <authorList>
            <person name="Goeker M."/>
        </authorList>
    </citation>
    <scope>NUCLEOTIDE SEQUENCE [LARGE SCALE GENOMIC DNA]</scope>
    <source>
        <strain evidence="4 5">DSM 27696</strain>
    </source>
</reference>